<evidence type="ECO:0000256" key="2">
    <source>
        <dbReference type="ARBA" id="ARBA00022857"/>
    </source>
</evidence>
<dbReference type="SUPFAM" id="SSF51735">
    <property type="entry name" value="NAD(P)-binding Rossmann-fold domains"/>
    <property type="match status" value="1"/>
</dbReference>
<keyword evidence="6" id="KW-1185">Reference proteome</keyword>
<reference evidence="6" key="1">
    <citation type="journal article" date="2015" name="Genome Announc.">
        <title>Draft genome sequence of the fungus Penicillium brasilianum MG11.</title>
        <authorList>
            <person name="Horn F."/>
            <person name="Linde J."/>
            <person name="Mattern D.J."/>
            <person name="Walther G."/>
            <person name="Guthke R."/>
            <person name="Brakhage A.A."/>
            <person name="Valiante V."/>
        </authorList>
    </citation>
    <scope>NUCLEOTIDE SEQUENCE [LARGE SCALE GENOMIC DNA]</scope>
    <source>
        <strain evidence="6">MG11</strain>
    </source>
</reference>
<dbReference type="PROSITE" id="PS00061">
    <property type="entry name" value="ADH_SHORT"/>
    <property type="match status" value="1"/>
</dbReference>
<dbReference type="InterPro" id="IPR036291">
    <property type="entry name" value="NAD(P)-bd_dom_sf"/>
</dbReference>
<dbReference type="PRINTS" id="PR00080">
    <property type="entry name" value="SDRFAMILY"/>
</dbReference>
<evidence type="ECO:0008006" key="7">
    <source>
        <dbReference type="Google" id="ProtNLM"/>
    </source>
</evidence>
<accession>A0A0F7TSU2</accession>
<dbReference type="Gene3D" id="3.40.50.720">
    <property type="entry name" value="NAD(P)-binding Rossmann-like Domain"/>
    <property type="match status" value="1"/>
</dbReference>
<evidence type="ECO:0000256" key="3">
    <source>
        <dbReference type="ARBA" id="ARBA00023002"/>
    </source>
</evidence>
<dbReference type="Proteomes" id="UP000042958">
    <property type="component" value="Unassembled WGS sequence"/>
</dbReference>
<proteinExistence type="inferred from homology"/>
<dbReference type="EMBL" id="CDHK01000006">
    <property type="protein sequence ID" value="CEJ58470.1"/>
    <property type="molecule type" value="Genomic_DNA"/>
</dbReference>
<dbReference type="PANTHER" id="PTHR43180:SF86">
    <property type="entry name" value="DEHYDROGENASE, PUTATIVE (AFU_ORTHOLOGUE AFUA_3G00290)-RELATED"/>
    <property type="match status" value="1"/>
</dbReference>
<dbReference type="InterPro" id="IPR002347">
    <property type="entry name" value="SDR_fam"/>
</dbReference>
<comment type="similarity">
    <text evidence="1 4">Belongs to the short-chain dehydrogenases/reductases (SDR) family.</text>
</comment>
<evidence type="ECO:0000256" key="1">
    <source>
        <dbReference type="ARBA" id="ARBA00006484"/>
    </source>
</evidence>
<keyword evidence="2" id="KW-0521">NADP</keyword>
<organism evidence="5 6">
    <name type="scientific">Penicillium brasilianum</name>
    <dbReference type="NCBI Taxonomy" id="104259"/>
    <lineage>
        <taxon>Eukaryota</taxon>
        <taxon>Fungi</taxon>
        <taxon>Dikarya</taxon>
        <taxon>Ascomycota</taxon>
        <taxon>Pezizomycotina</taxon>
        <taxon>Eurotiomycetes</taxon>
        <taxon>Eurotiomycetidae</taxon>
        <taxon>Eurotiales</taxon>
        <taxon>Aspergillaceae</taxon>
        <taxon>Penicillium</taxon>
    </lineage>
</organism>
<keyword evidence="3" id="KW-0560">Oxidoreductase</keyword>
<dbReference type="InterPro" id="IPR020904">
    <property type="entry name" value="Sc_DH/Rdtase_CS"/>
</dbReference>
<evidence type="ECO:0000256" key="4">
    <source>
        <dbReference type="RuleBase" id="RU000363"/>
    </source>
</evidence>
<dbReference type="OrthoDB" id="5371740at2759"/>
<gene>
    <name evidence="5" type="ORF">PMG11_07124</name>
</gene>
<sequence length="305" mass="32911">MAHIQLNPSLLGALSDKVVVLTGGATGIGRATIQELCKNGANVVFGDVVEDASRELEADLSPKAQFVKCDSSNYSDQLNLFKTAFDKHGRVDIVVANAGISIPQDIFDQASDITQEPSMKEVDINLVGSIFSARIGMHYLRRSGGGDLVLVSSIAGWKECGGLVTYTASKHGVVGIMRGLHLTATPENIRVNVICPWMTRTRMVLGIEKGWYDQNLPVNEPEDVARSIIICATANRGTDGQTHAGARLPFAGKMLHVAGGESYEIEDELKNLEPFWLGTENSKILAKGQAYLASEGTSWDTTKSY</sequence>
<evidence type="ECO:0000313" key="5">
    <source>
        <dbReference type="EMBL" id="CEJ58470.1"/>
    </source>
</evidence>
<dbReference type="PRINTS" id="PR00081">
    <property type="entry name" value="GDHRDH"/>
</dbReference>
<dbReference type="GO" id="GO:0016491">
    <property type="term" value="F:oxidoreductase activity"/>
    <property type="evidence" value="ECO:0007669"/>
    <property type="project" value="UniProtKB-KW"/>
</dbReference>
<dbReference type="AlphaFoldDB" id="A0A0F7TSU2"/>
<dbReference type="PANTHER" id="PTHR43180">
    <property type="entry name" value="3-OXOACYL-(ACYL-CARRIER-PROTEIN) REDUCTASE (AFU_ORTHOLOGUE AFUA_6G11210)"/>
    <property type="match status" value="1"/>
</dbReference>
<dbReference type="Pfam" id="PF00106">
    <property type="entry name" value="adh_short"/>
    <property type="match status" value="1"/>
</dbReference>
<name>A0A0F7TSU2_PENBI</name>
<evidence type="ECO:0000313" key="6">
    <source>
        <dbReference type="Proteomes" id="UP000042958"/>
    </source>
</evidence>
<dbReference type="STRING" id="104259.A0A0F7TSU2"/>
<protein>
    <recommendedName>
        <fullName evidence="7">15-hydroxyprostaglandin dehydrogenase</fullName>
    </recommendedName>
</protein>